<dbReference type="Pfam" id="PF13383">
    <property type="entry name" value="Methyltransf_22"/>
    <property type="match status" value="1"/>
</dbReference>
<dbReference type="InterPro" id="IPR029044">
    <property type="entry name" value="Nucleotide-diphossugar_trans"/>
</dbReference>
<dbReference type="HOGENOM" id="CLU_310247_0_0_1"/>
<dbReference type="KEGG" id="ehx:EMIHUDRAFT_227659"/>
<proteinExistence type="inferred from homology"/>
<evidence type="ECO:0000256" key="3">
    <source>
        <dbReference type="SAM" id="MobiDB-lite"/>
    </source>
</evidence>
<dbReference type="AlphaFoldDB" id="A0A0D3KHB3"/>
<protein>
    <recommendedName>
        <fullName evidence="4">Methyltransferase domain-containing protein</fullName>
    </recommendedName>
</protein>
<accession>A0A0D3KHB3</accession>
<keyword evidence="2" id="KW-0808">Transferase</keyword>
<keyword evidence="6" id="KW-1185">Reference proteome</keyword>
<dbReference type="SUPFAM" id="SSF53448">
    <property type="entry name" value="Nucleotide-diphospho-sugar transferases"/>
    <property type="match status" value="1"/>
</dbReference>
<organism evidence="5 6">
    <name type="scientific">Emiliania huxleyi (strain CCMP1516)</name>
    <dbReference type="NCBI Taxonomy" id="280463"/>
    <lineage>
        <taxon>Eukaryota</taxon>
        <taxon>Haptista</taxon>
        <taxon>Haptophyta</taxon>
        <taxon>Prymnesiophyceae</taxon>
        <taxon>Isochrysidales</taxon>
        <taxon>Noelaerhabdaceae</taxon>
        <taxon>Emiliania</taxon>
    </lineage>
</organism>
<dbReference type="RefSeq" id="XP_005787577.1">
    <property type="nucleotide sequence ID" value="XM_005787520.1"/>
</dbReference>
<dbReference type="PANTHER" id="PTHR31121">
    <property type="entry name" value="ALPHA-1,2 MANNOSYLTRANSFERASE KTR1"/>
    <property type="match status" value="1"/>
</dbReference>
<dbReference type="GeneID" id="17280418"/>
<feature type="region of interest" description="Disordered" evidence="3">
    <location>
        <begin position="44"/>
        <end position="93"/>
    </location>
</feature>
<dbReference type="PANTHER" id="PTHR31121:SF6">
    <property type="entry name" value="ALPHA-1,2 MANNOSYLTRANSFERASE KTR1"/>
    <property type="match status" value="1"/>
</dbReference>
<name>A0A0D3KHB3_EMIH1</name>
<dbReference type="Proteomes" id="UP000013827">
    <property type="component" value="Unassembled WGS sequence"/>
</dbReference>
<dbReference type="GO" id="GO:0006487">
    <property type="term" value="P:protein N-linked glycosylation"/>
    <property type="evidence" value="ECO:0007669"/>
    <property type="project" value="TreeGrafter"/>
</dbReference>
<dbReference type="SUPFAM" id="SSF53335">
    <property type="entry name" value="S-adenosyl-L-methionine-dependent methyltransferases"/>
    <property type="match status" value="1"/>
</dbReference>
<dbReference type="GO" id="GO:0005794">
    <property type="term" value="C:Golgi apparatus"/>
    <property type="evidence" value="ECO:0007669"/>
    <property type="project" value="TreeGrafter"/>
</dbReference>
<dbReference type="eggNOG" id="KOG4472">
    <property type="taxonomic scope" value="Eukaryota"/>
</dbReference>
<evidence type="ECO:0000256" key="1">
    <source>
        <dbReference type="ARBA" id="ARBA00007677"/>
    </source>
</evidence>
<reference evidence="6" key="1">
    <citation type="journal article" date="2013" name="Nature">
        <title>Pan genome of the phytoplankton Emiliania underpins its global distribution.</title>
        <authorList>
            <person name="Read B.A."/>
            <person name="Kegel J."/>
            <person name="Klute M.J."/>
            <person name="Kuo A."/>
            <person name="Lefebvre S.C."/>
            <person name="Maumus F."/>
            <person name="Mayer C."/>
            <person name="Miller J."/>
            <person name="Monier A."/>
            <person name="Salamov A."/>
            <person name="Young J."/>
            <person name="Aguilar M."/>
            <person name="Claverie J.M."/>
            <person name="Frickenhaus S."/>
            <person name="Gonzalez K."/>
            <person name="Herman E.K."/>
            <person name="Lin Y.C."/>
            <person name="Napier J."/>
            <person name="Ogata H."/>
            <person name="Sarno A.F."/>
            <person name="Shmutz J."/>
            <person name="Schroeder D."/>
            <person name="de Vargas C."/>
            <person name="Verret F."/>
            <person name="von Dassow P."/>
            <person name="Valentin K."/>
            <person name="Van de Peer Y."/>
            <person name="Wheeler G."/>
            <person name="Dacks J.B."/>
            <person name="Delwiche C.F."/>
            <person name="Dyhrman S.T."/>
            <person name="Glockner G."/>
            <person name="John U."/>
            <person name="Richards T."/>
            <person name="Worden A.Z."/>
            <person name="Zhang X."/>
            <person name="Grigoriev I.V."/>
            <person name="Allen A.E."/>
            <person name="Bidle K."/>
            <person name="Borodovsky M."/>
            <person name="Bowler C."/>
            <person name="Brownlee C."/>
            <person name="Cock J.M."/>
            <person name="Elias M."/>
            <person name="Gladyshev V.N."/>
            <person name="Groth M."/>
            <person name="Guda C."/>
            <person name="Hadaegh A."/>
            <person name="Iglesias-Rodriguez M.D."/>
            <person name="Jenkins J."/>
            <person name="Jones B.M."/>
            <person name="Lawson T."/>
            <person name="Leese F."/>
            <person name="Lindquist E."/>
            <person name="Lobanov A."/>
            <person name="Lomsadze A."/>
            <person name="Malik S.B."/>
            <person name="Marsh M.E."/>
            <person name="Mackinder L."/>
            <person name="Mock T."/>
            <person name="Mueller-Roeber B."/>
            <person name="Pagarete A."/>
            <person name="Parker M."/>
            <person name="Probert I."/>
            <person name="Quesneville H."/>
            <person name="Raines C."/>
            <person name="Rensing S.A."/>
            <person name="Riano-Pachon D.M."/>
            <person name="Richier S."/>
            <person name="Rokitta S."/>
            <person name="Shiraiwa Y."/>
            <person name="Soanes D.M."/>
            <person name="van der Giezen M."/>
            <person name="Wahlund T.M."/>
            <person name="Williams B."/>
            <person name="Wilson W."/>
            <person name="Wolfe G."/>
            <person name="Wurch L.L."/>
        </authorList>
    </citation>
    <scope>NUCLEOTIDE SEQUENCE</scope>
</reference>
<dbReference type="InterPro" id="IPR002685">
    <property type="entry name" value="Glyco_trans_15"/>
</dbReference>
<sequence>MAKTPATPAPPAPAPAIKNDPVPATKVATALKPAAVETLRSIKKFPEEEPAPAASAWHGKAPRGSTPSATNSGATVKPKTVNPKTTTTATRKSSVSASGWLSWPKLCWHNVLCTVFTCLIAGASGGAFAYSSRGSDGLLSSIVVPDATALPTAPVKARLGLQGCKLVRQTSKAQCEHGRSFGCDHARGSMWVANCRGVFRCAGHRVRCGHPPGLPAYNCSCAPPDHPLTQYLATQWVFHSMPASALTQLVDFVSVLAGFQACPSLEATRSLRTALADGFTAEEAMLWRNPHKGLWRSVQVNAPCIETAGWWVSSPSASWFAHPMWAHCCNKDPSTSRCPSALIEAPTACNRRKALLGRCESDATLLCDSYLPVAAAGRLVYSFGIANQWTFEDWAASRGFEVHAFDPTTRTRAAHEAHKTKNVHFHFMGLGALRGKAGSLVTAGYGALGGEVLPFDAIRERLGHTTRLIQLLKIDCEGCEWEAFVDAATRMPSVLEKVCTIILEIHVSRTLQMNTTADLRRMAAFWDLYVVKMGFRFWYLHANPGAAWDRTVHPILAQLGLDPSICCYEIGLHRETAECAAQEAVIPSAPAEFNGTASQGSSAERMHAERGRGVFVILAQNGNHSSYGRDSVALLRRTLRYFYHYYNKRERDDVRICHSGDFDAQTQEAVAAGRREIRFLHLKGDNWKVYPEWLALSNRSAWRSTESDGYRMMIRWYAVRIWPTLHDMGYKWVCRLDDDSLLLSEIPFNLFSFMRSRGFDYAYRNVAMERGGWDGNGNYGDKWWEWVNLYVSKMKLQPKWLFEANACRERSFLHENCGKDFFGFYNNFFVANIERFLEPDIQNLLHELDESGLMFMSRWNDLIIQSLAVQLFVPKSRVHRFTSFGYAHNSGHADTLRYGIVQLAAGLPNPERAMEKVLASVLHWPVWLQNNSRFVDGMYTLSRPASSLF</sequence>
<dbReference type="Pfam" id="PF01793">
    <property type="entry name" value="Glyco_transf_15"/>
    <property type="match status" value="1"/>
</dbReference>
<dbReference type="Gene3D" id="3.90.550.10">
    <property type="entry name" value="Spore Coat Polysaccharide Biosynthesis Protein SpsA, Chain A"/>
    <property type="match status" value="1"/>
</dbReference>
<dbReference type="EnsemblProtists" id="EOD35148">
    <property type="protein sequence ID" value="EOD35148"/>
    <property type="gene ID" value="EMIHUDRAFT_227659"/>
</dbReference>
<dbReference type="GO" id="GO:0016020">
    <property type="term" value="C:membrane"/>
    <property type="evidence" value="ECO:0007669"/>
    <property type="project" value="InterPro"/>
</dbReference>
<evidence type="ECO:0000313" key="6">
    <source>
        <dbReference type="Proteomes" id="UP000013827"/>
    </source>
</evidence>
<dbReference type="InterPro" id="IPR025714">
    <property type="entry name" value="Methyltranfer_dom"/>
</dbReference>
<feature type="region of interest" description="Disordered" evidence="3">
    <location>
        <begin position="1"/>
        <end position="22"/>
    </location>
</feature>
<evidence type="ECO:0000313" key="5">
    <source>
        <dbReference type="EnsemblProtists" id="EOD35148"/>
    </source>
</evidence>
<reference evidence="5" key="2">
    <citation type="submission" date="2024-10" db="UniProtKB">
        <authorList>
            <consortium name="EnsemblProtists"/>
        </authorList>
    </citation>
    <scope>IDENTIFICATION</scope>
</reference>
<dbReference type="GO" id="GO:0000026">
    <property type="term" value="F:alpha-1,2-mannosyltransferase activity"/>
    <property type="evidence" value="ECO:0007669"/>
    <property type="project" value="TreeGrafter"/>
</dbReference>
<dbReference type="GO" id="GO:0000032">
    <property type="term" value="P:cell wall mannoprotein biosynthetic process"/>
    <property type="evidence" value="ECO:0007669"/>
    <property type="project" value="TreeGrafter"/>
</dbReference>
<dbReference type="PaxDb" id="2903-EOD35148"/>
<evidence type="ECO:0000256" key="2">
    <source>
        <dbReference type="ARBA" id="ARBA00022679"/>
    </source>
</evidence>
<dbReference type="InterPro" id="IPR029063">
    <property type="entry name" value="SAM-dependent_MTases_sf"/>
</dbReference>
<feature type="domain" description="Methyltransferase" evidence="4">
    <location>
        <begin position="357"/>
        <end position="489"/>
    </location>
</feature>
<feature type="compositionally biased region" description="Low complexity" evidence="3">
    <location>
        <begin position="74"/>
        <end position="93"/>
    </location>
</feature>
<evidence type="ECO:0000259" key="4">
    <source>
        <dbReference type="Pfam" id="PF13383"/>
    </source>
</evidence>
<comment type="similarity">
    <text evidence="1">Belongs to the glycosyltransferase 15 family.</text>
</comment>